<dbReference type="AlphaFoldDB" id="A0A4D6LHM4"/>
<evidence type="ECO:0000313" key="1">
    <source>
        <dbReference type="EMBL" id="QCD87835.1"/>
    </source>
</evidence>
<reference evidence="1 2" key="1">
    <citation type="submission" date="2019-04" db="EMBL/GenBank/DDBJ databases">
        <title>An improved genome assembly and genetic linkage map for asparagus bean, Vigna unguiculata ssp. sesquipedialis.</title>
        <authorList>
            <person name="Xia Q."/>
            <person name="Zhang R."/>
            <person name="Dong Y."/>
        </authorList>
    </citation>
    <scope>NUCLEOTIDE SEQUENCE [LARGE SCALE GENOMIC DNA]</scope>
    <source>
        <tissue evidence="1">Leaf</tissue>
    </source>
</reference>
<dbReference type="EMBL" id="CP039347">
    <property type="protein sequence ID" value="QCD87835.1"/>
    <property type="molecule type" value="Genomic_DNA"/>
</dbReference>
<protein>
    <submittedName>
        <fullName evidence="1">Uncharacterized protein</fullName>
    </submittedName>
</protein>
<name>A0A4D6LHM4_VIGUN</name>
<dbReference type="Proteomes" id="UP000501690">
    <property type="component" value="Linkage Group LG3"/>
</dbReference>
<accession>A0A4D6LHM4</accession>
<organism evidence="1 2">
    <name type="scientific">Vigna unguiculata</name>
    <name type="common">Cowpea</name>
    <dbReference type="NCBI Taxonomy" id="3917"/>
    <lineage>
        <taxon>Eukaryota</taxon>
        <taxon>Viridiplantae</taxon>
        <taxon>Streptophyta</taxon>
        <taxon>Embryophyta</taxon>
        <taxon>Tracheophyta</taxon>
        <taxon>Spermatophyta</taxon>
        <taxon>Magnoliopsida</taxon>
        <taxon>eudicotyledons</taxon>
        <taxon>Gunneridae</taxon>
        <taxon>Pentapetalae</taxon>
        <taxon>rosids</taxon>
        <taxon>fabids</taxon>
        <taxon>Fabales</taxon>
        <taxon>Fabaceae</taxon>
        <taxon>Papilionoideae</taxon>
        <taxon>50 kb inversion clade</taxon>
        <taxon>NPAAA clade</taxon>
        <taxon>indigoferoid/millettioid clade</taxon>
        <taxon>Phaseoleae</taxon>
        <taxon>Vigna</taxon>
    </lineage>
</organism>
<evidence type="ECO:0000313" key="2">
    <source>
        <dbReference type="Proteomes" id="UP000501690"/>
    </source>
</evidence>
<proteinExistence type="predicted"/>
<sequence>MLSNWSKKCSNYFELLHTVSGKEYIILIRPIYFFCRLGFIARNFRFRWIQSPDQLRNEMVAEVKRLGHVSLMISLTLLELTCTT</sequence>
<gene>
    <name evidence="1" type="ORF">DEO72_LG3g2375</name>
</gene>
<keyword evidence="2" id="KW-1185">Reference proteome</keyword>